<dbReference type="SUPFAM" id="SSF56053">
    <property type="entry name" value="Ribosomal protein L6"/>
    <property type="match status" value="2"/>
</dbReference>
<gene>
    <name evidence="6 10" type="primary">rplF</name>
    <name evidence="10" type="ORF">CAGGBEG34_240024</name>
</gene>
<keyword evidence="3 6" id="KW-0694">RNA-binding</keyword>
<dbReference type="HAMAP" id="MF_01365_B">
    <property type="entry name" value="Ribosomal_uL6_B"/>
    <property type="match status" value="1"/>
</dbReference>
<keyword evidence="4 6" id="KW-0689">Ribosomal protein</keyword>
<evidence type="ECO:0000256" key="4">
    <source>
        <dbReference type="ARBA" id="ARBA00022980"/>
    </source>
</evidence>
<feature type="domain" description="Large ribosomal subunit protein uL6 alpha-beta" evidence="9">
    <location>
        <begin position="12"/>
        <end position="83"/>
    </location>
</feature>
<dbReference type="InterPro" id="IPR020040">
    <property type="entry name" value="Ribosomal_uL6_a/b-dom"/>
</dbReference>
<dbReference type="RefSeq" id="WP_006682642.1">
    <property type="nucleotide sequence ID" value="NZ_CAFB01000041.1"/>
</dbReference>
<keyword evidence="11" id="KW-1185">Reference proteome</keyword>
<dbReference type="Pfam" id="PF00347">
    <property type="entry name" value="Ribosomal_L6"/>
    <property type="match status" value="2"/>
</dbReference>
<accession>G2J9K5</accession>
<dbReference type="Gene3D" id="3.90.930.12">
    <property type="entry name" value="Ribosomal protein L6, alpha-beta domain"/>
    <property type="match status" value="2"/>
</dbReference>
<dbReference type="PIRSF" id="PIRSF002162">
    <property type="entry name" value="Ribosomal_L6"/>
    <property type="match status" value="1"/>
</dbReference>
<dbReference type="NCBIfam" id="TIGR03654">
    <property type="entry name" value="L6_bact"/>
    <property type="match status" value="1"/>
</dbReference>
<dbReference type="InterPro" id="IPR019906">
    <property type="entry name" value="Ribosomal_uL6_bac-type"/>
</dbReference>
<keyword evidence="5 6" id="KW-0687">Ribonucleoprotein</keyword>
<organism evidence="10 11">
    <name type="scientific">Candidatus Glomeribacter gigasporarum BEG34</name>
    <dbReference type="NCBI Taxonomy" id="1070319"/>
    <lineage>
        <taxon>Bacteria</taxon>
        <taxon>Pseudomonadati</taxon>
        <taxon>Pseudomonadota</taxon>
        <taxon>Betaproteobacteria</taxon>
        <taxon>Burkholderiales</taxon>
        <taxon>Burkholderiaceae</taxon>
        <taxon>Candidatus Glomeribacter</taxon>
    </lineage>
</organism>
<dbReference type="InterPro" id="IPR000702">
    <property type="entry name" value="Ribosomal_uL6-like"/>
</dbReference>
<keyword evidence="2 6" id="KW-0699">rRNA-binding</keyword>
<evidence type="ECO:0000256" key="2">
    <source>
        <dbReference type="ARBA" id="ARBA00022730"/>
    </source>
</evidence>
<sequence length="178" mass="19468">MSRIGKKPIALPKDVEVLIKEGAITVKGVLGALSLDIHPLIQIVHDDEGALKFEMAREGRQAKAMLGTTRALVANMVQGVKHGFERKLTLSGVGFRAQVQDNQLSLSVGYSNPVLHRMPEGIKVETPAQTEIVVKGIDKQQVGQVAANVRRSRPPGRYKGEGVRYANEKVILKETKKK</sequence>
<dbReference type="GO" id="GO:0022625">
    <property type="term" value="C:cytosolic large ribosomal subunit"/>
    <property type="evidence" value="ECO:0007669"/>
    <property type="project" value="UniProtKB-UniRule"/>
</dbReference>
<comment type="subunit">
    <text evidence="6">Part of the 50S ribosomal subunit.</text>
</comment>
<evidence type="ECO:0000256" key="1">
    <source>
        <dbReference type="ARBA" id="ARBA00009356"/>
    </source>
</evidence>
<dbReference type="STRING" id="1070319.CAGGBEG34_240024"/>
<name>G2J9K5_9BURK</name>
<dbReference type="Proteomes" id="UP000054051">
    <property type="component" value="Unassembled WGS sequence"/>
</dbReference>
<dbReference type="eggNOG" id="COG0097">
    <property type="taxonomic scope" value="Bacteria"/>
</dbReference>
<evidence type="ECO:0000256" key="3">
    <source>
        <dbReference type="ARBA" id="ARBA00022884"/>
    </source>
</evidence>
<feature type="domain" description="Large ribosomal subunit protein uL6 alpha-beta" evidence="9">
    <location>
        <begin position="92"/>
        <end position="165"/>
    </location>
</feature>
<dbReference type="PANTHER" id="PTHR11655">
    <property type="entry name" value="60S/50S RIBOSOMAL PROTEIN L6/L9"/>
    <property type="match status" value="1"/>
</dbReference>
<dbReference type="EMBL" id="CAFB01000041">
    <property type="protein sequence ID" value="CCD29452.1"/>
    <property type="molecule type" value="Genomic_DNA"/>
</dbReference>
<evidence type="ECO:0000259" key="9">
    <source>
        <dbReference type="Pfam" id="PF00347"/>
    </source>
</evidence>
<evidence type="ECO:0000256" key="6">
    <source>
        <dbReference type="HAMAP-Rule" id="MF_01365"/>
    </source>
</evidence>
<protein>
    <recommendedName>
        <fullName evidence="6">Large ribosomal subunit protein uL6</fullName>
    </recommendedName>
</protein>
<evidence type="ECO:0000313" key="10">
    <source>
        <dbReference type="EMBL" id="CCD29452.1"/>
    </source>
</evidence>
<reference evidence="10 11" key="1">
    <citation type="submission" date="2011-08" db="EMBL/GenBank/DDBJ databases">
        <title>The genome of the obligate endobacterium of an arbuscular mycorrhizal fungus reveals an interphylum network of nutritional interactions.</title>
        <authorList>
            <person name="Ghignone S."/>
            <person name="Salvioli A."/>
            <person name="Anca I."/>
            <person name="Lumini E."/>
            <person name="Ortu G."/>
            <person name="Petiti L."/>
            <person name="Cruveiller S."/>
            <person name="Bianciotto V."/>
            <person name="Piffanelli P."/>
            <person name="Lanfranco L."/>
            <person name="Bonfante P."/>
        </authorList>
    </citation>
    <scope>NUCLEOTIDE SEQUENCE [LARGE SCALE GENOMIC DNA]</scope>
    <source>
        <strain evidence="10 11">BEG34</strain>
    </source>
</reference>
<evidence type="ECO:0000313" key="11">
    <source>
        <dbReference type="Proteomes" id="UP000054051"/>
    </source>
</evidence>
<proteinExistence type="inferred from homology"/>
<dbReference type="GO" id="GO:0019843">
    <property type="term" value="F:rRNA binding"/>
    <property type="evidence" value="ECO:0007669"/>
    <property type="project" value="UniProtKB-UniRule"/>
</dbReference>
<dbReference type="FunFam" id="3.90.930.12:FF:000001">
    <property type="entry name" value="50S ribosomal protein L6"/>
    <property type="match status" value="1"/>
</dbReference>
<comment type="caution">
    <text evidence="10">The sequence shown here is derived from an EMBL/GenBank/DDBJ whole genome shotgun (WGS) entry which is preliminary data.</text>
</comment>
<dbReference type="AlphaFoldDB" id="G2J9K5"/>
<comment type="function">
    <text evidence="6 8">This protein binds to the 23S rRNA, and is important in its secondary structure. It is located near the subunit interface in the base of the L7/L12 stalk, and near the tRNA binding site of the peptidyltransferase center.</text>
</comment>
<dbReference type="GO" id="GO:0003735">
    <property type="term" value="F:structural constituent of ribosome"/>
    <property type="evidence" value="ECO:0007669"/>
    <property type="project" value="UniProtKB-UniRule"/>
</dbReference>
<dbReference type="GO" id="GO:0002181">
    <property type="term" value="P:cytoplasmic translation"/>
    <property type="evidence" value="ECO:0007669"/>
    <property type="project" value="TreeGrafter"/>
</dbReference>
<dbReference type="OrthoDB" id="9805007at2"/>
<dbReference type="InterPro" id="IPR036789">
    <property type="entry name" value="Ribosomal_uL6-like_a/b-dom_sf"/>
</dbReference>
<evidence type="ECO:0000256" key="5">
    <source>
        <dbReference type="ARBA" id="ARBA00023274"/>
    </source>
</evidence>
<comment type="similarity">
    <text evidence="1 6 7">Belongs to the universal ribosomal protein uL6 family.</text>
</comment>
<dbReference type="PRINTS" id="PR00059">
    <property type="entry name" value="RIBOSOMALL6"/>
</dbReference>
<evidence type="ECO:0000256" key="7">
    <source>
        <dbReference type="RuleBase" id="RU003869"/>
    </source>
</evidence>
<dbReference type="FunFam" id="3.90.930.12:FF:000002">
    <property type="entry name" value="50S ribosomal protein L6"/>
    <property type="match status" value="1"/>
</dbReference>
<dbReference type="PANTHER" id="PTHR11655:SF14">
    <property type="entry name" value="LARGE RIBOSOMAL SUBUNIT PROTEIN UL6M"/>
    <property type="match status" value="1"/>
</dbReference>
<evidence type="ECO:0000256" key="8">
    <source>
        <dbReference type="RuleBase" id="RU003870"/>
    </source>
</evidence>